<evidence type="ECO:0000259" key="1">
    <source>
        <dbReference type="SMART" id="SM00400"/>
    </source>
</evidence>
<gene>
    <name evidence="2" type="ORF">AAEO58_09975</name>
</gene>
<evidence type="ECO:0000313" key="3">
    <source>
        <dbReference type="Proteomes" id="UP001393056"/>
    </source>
</evidence>
<feature type="domain" description="Zinc finger CHC2-type" evidence="1">
    <location>
        <begin position="35"/>
        <end position="84"/>
    </location>
</feature>
<dbReference type="InterPro" id="IPR002694">
    <property type="entry name" value="Znf_CHC2"/>
</dbReference>
<reference evidence="2 3" key="1">
    <citation type="submission" date="2024-04" db="EMBL/GenBank/DDBJ databases">
        <title>Flavobacterium sp. DGU41 16S ribosomal RNA gene Genome sequencing and assembly.</title>
        <authorList>
            <person name="Park S."/>
        </authorList>
    </citation>
    <scope>NUCLEOTIDE SEQUENCE [LARGE SCALE GENOMIC DNA]</scope>
    <source>
        <strain evidence="2 3">DGU41</strain>
    </source>
</reference>
<dbReference type="SUPFAM" id="SSF57783">
    <property type="entry name" value="Zinc beta-ribbon"/>
    <property type="match status" value="1"/>
</dbReference>
<dbReference type="SMART" id="SM00400">
    <property type="entry name" value="ZnF_CHCC"/>
    <property type="match status" value="1"/>
</dbReference>
<comment type="caution">
    <text evidence="2">The sequence shown here is derived from an EMBL/GenBank/DDBJ whole genome shotgun (WGS) entry which is preliminary data.</text>
</comment>
<dbReference type="Pfam" id="PF01807">
    <property type="entry name" value="Zn_ribbon_DnaG"/>
    <property type="match status" value="1"/>
</dbReference>
<keyword evidence="3" id="KW-1185">Reference proteome</keyword>
<dbReference type="Gene3D" id="3.40.1360.10">
    <property type="match status" value="1"/>
</dbReference>
<dbReference type="Proteomes" id="UP001393056">
    <property type="component" value="Unassembled WGS sequence"/>
</dbReference>
<dbReference type="EMBL" id="JBBYHT010000004">
    <property type="protein sequence ID" value="MEL1248370.1"/>
    <property type="molecule type" value="Genomic_DNA"/>
</dbReference>
<dbReference type="RefSeq" id="WP_341683261.1">
    <property type="nucleotide sequence ID" value="NZ_JBBYHT010000004.1"/>
</dbReference>
<evidence type="ECO:0000313" key="2">
    <source>
        <dbReference type="EMBL" id="MEL1248370.1"/>
    </source>
</evidence>
<protein>
    <submittedName>
        <fullName evidence="2">Toprim domain-containing protein</fullName>
    </submittedName>
</protein>
<organism evidence="2 3">
    <name type="scientific">Flavobacterium helocola</name>
    <dbReference type="NCBI Taxonomy" id="3139139"/>
    <lineage>
        <taxon>Bacteria</taxon>
        <taxon>Pseudomonadati</taxon>
        <taxon>Bacteroidota</taxon>
        <taxon>Flavobacteriia</taxon>
        <taxon>Flavobacteriales</taxon>
        <taxon>Flavobacteriaceae</taxon>
        <taxon>Flavobacterium</taxon>
    </lineage>
</organism>
<name>A0ABU9I7I1_9FLAO</name>
<dbReference type="InterPro" id="IPR036977">
    <property type="entry name" value="DNA_primase_Znf_CHC2"/>
</dbReference>
<dbReference type="Gene3D" id="3.90.580.10">
    <property type="entry name" value="Zinc finger, CHC2-type domain"/>
    <property type="match status" value="1"/>
</dbReference>
<dbReference type="SUPFAM" id="SSF56731">
    <property type="entry name" value="DNA primase core"/>
    <property type="match status" value="1"/>
</dbReference>
<dbReference type="Pfam" id="PF13155">
    <property type="entry name" value="Toprim_2"/>
    <property type="match status" value="1"/>
</dbReference>
<accession>A0ABU9I7I1</accession>
<sequence>MNIEKAKQIPLELVLQKMNYIPSKTIGFDVWYSSPLHEEKTPSFKINTKINRWYDHGLQKGGNIIDFIAIKFNYTIPEVLKFLENYSNQSIFSFQKQKNIASNFSEPESKVNIIKVTGIQHYALREYLENRKIYHYENESNLKEVHYEINGKKYFGIGFQNNSNGFEIRSKYAKICIGKKDITLIVKGDKNKKTIRIFEGFTDYISFKSLEKNSSDYLILNSVALISRCEFLSNYDEIEVYLDYDSAGDKYTEMLKSKYLNVIDMRSLFFGYKDLNEWLVNGNFNLKE</sequence>
<proteinExistence type="predicted"/>